<organism evidence="1 2">
    <name type="scientific">Laodelphax striatellus</name>
    <name type="common">Small brown planthopper</name>
    <name type="synonym">Delphax striatella</name>
    <dbReference type="NCBI Taxonomy" id="195883"/>
    <lineage>
        <taxon>Eukaryota</taxon>
        <taxon>Metazoa</taxon>
        <taxon>Ecdysozoa</taxon>
        <taxon>Arthropoda</taxon>
        <taxon>Hexapoda</taxon>
        <taxon>Insecta</taxon>
        <taxon>Pterygota</taxon>
        <taxon>Neoptera</taxon>
        <taxon>Paraneoptera</taxon>
        <taxon>Hemiptera</taxon>
        <taxon>Auchenorrhyncha</taxon>
        <taxon>Fulgoroidea</taxon>
        <taxon>Delphacidae</taxon>
        <taxon>Criomorphinae</taxon>
        <taxon>Laodelphax</taxon>
    </lineage>
</organism>
<gene>
    <name evidence="1" type="ORF">LSTR_LSTR005489</name>
</gene>
<protein>
    <recommendedName>
        <fullName evidence="3">Endonuclease/exonuclease/phosphatase domain-containing protein</fullName>
    </recommendedName>
</protein>
<comment type="caution">
    <text evidence="1">The sequence shown here is derived from an EMBL/GenBank/DDBJ whole genome shotgun (WGS) entry which is preliminary data.</text>
</comment>
<accession>A0A482WXA3</accession>
<dbReference type="AlphaFoldDB" id="A0A482WXA3"/>
<dbReference type="EMBL" id="QKKF02022802">
    <property type="protein sequence ID" value="RZF38128.1"/>
    <property type="molecule type" value="Genomic_DNA"/>
</dbReference>
<name>A0A482WXA3_LAOST</name>
<proteinExistence type="predicted"/>
<dbReference type="InterPro" id="IPR036691">
    <property type="entry name" value="Endo/exonu/phosph_ase_sf"/>
</dbReference>
<dbReference type="OrthoDB" id="6629108at2759"/>
<sequence>MEVVQWEVCVGFSACQIWNPRGGLAYWLVFSLGVGECCIAYNGQYWGQNIVGEYTYIGPQGSSVIDICAVSIDALPLIKSFEVVPEIFSDHLPILTTILLPGGSEK</sequence>
<evidence type="ECO:0008006" key="3">
    <source>
        <dbReference type="Google" id="ProtNLM"/>
    </source>
</evidence>
<dbReference type="Proteomes" id="UP000291343">
    <property type="component" value="Unassembled WGS sequence"/>
</dbReference>
<reference evidence="1 2" key="1">
    <citation type="journal article" date="2017" name="Gigascience">
        <title>Genome sequence of the small brown planthopper, Laodelphax striatellus.</title>
        <authorList>
            <person name="Zhu J."/>
            <person name="Jiang F."/>
            <person name="Wang X."/>
            <person name="Yang P."/>
            <person name="Bao Y."/>
            <person name="Zhao W."/>
            <person name="Wang W."/>
            <person name="Lu H."/>
            <person name="Wang Q."/>
            <person name="Cui N."/>
            <person name="Li J."/>
            <person name="Chen X."/>
            <person name="Luo L."/>
            <person name="Yu J."/>
            <person name="Kang L."/>
            <person name="Cui F."/>
        </authorList>
    </citation>
    <scope>NUCLEOTIDE SEQUENCE [LARGE SCALE GENOMIC DNA]</scope>
    <source>
        <strain evidence="1">Lst14</strain>
    </source>
</reference>
<evidence type="ECO:0000313" key="2">
    <source>
        <dbReference type="Proteomes" id="UP000291343"/>
    </source>
</evidence>
<dbReference type="Gene3D" id="3.60.10.10">
    <property type="entry name" value="Endonuclease/exonuclease/phosphatase"/>
    <property type="match status" value="1"/>
</dbReference>
<evidence type="ECO:0000313" key="1">
    <source>
        <dbReference type="EMBL" id="RZF38128.1"/>
    </source>
</evidence>
<dbReference type="InParanoid" id="A0A482WXA3"/>
<keyword evidence="2" id="KW-1185">Reference proteome</keyword>
<dbReference type="SUPFAM" id="SSF56219">
    <property type="entry name" value="DNase I-like"/>
    <property type="match status" value="1"/>
</dbReference>